<evidence type="ECO:0000313" key="1">
    <source>
        <dbReference type="EMBL" id="EIT67754.1"/>
    </source>
</evidence>
<dbReference type="OrthoDB" id="10011291at2"/>
<dbReference type="EMBL" id="AKGD01000004">
    <property type="protein sequence ID" value="EIT67754.1"/>
    <property type="molecule type" value="Genomic_DNA"/>
</dbReference>
<keyword evidence="2" id="KW-1185">Reference proteome</keyword>
<reference evidence="1 2" key="1">
    <citation type="journal article" date="2012" name="J. Bacteriol.">
        <title>Genome Sequence of n-Alkane-Degrading Hydrocarboniphaga effusa Strain AP103T (ATCC BAA-332T).</title>
        <authorList>
            <person name="Chang H.K."/>
            <person name="Zylstra G.J."/>
            <person name="Chae J.C."/>
        </authorList>
    </citation>
    <scope>NUCLEOTIDE SEQUENCE [LARGE SCALE GENOMIC DNA]</scope>
    <source>
        <strain evidence="1 2">AP103</strain>
    </source>
</reference>
<protein>
    <submittedName>
        <fullName evidence="1">Uncharacterized protein</fullName>
    </submittedName>
</protein>
<gene>
    <name evidence="1" type="ORF">WQQ_41890</name>
</gene>
<comment type="caution">
    <text evidence="1">The sequence shown here is derived from an EMBL/GenBank/DDBJ whole genome shotgun (WGS) entry which is preliminary data.</text>
</comment>
<organism evidence="1 2">
    <name type="scientific">Hydrocarboniphaga effusa AP103</name>
    <dbReference type="NCBI Taxonomy" id="1172194"/>
    <lineage>
        <taxon>Bacteria</taxon>
        <taxon>Pseudomonadati</taxon>
        <taxon>Pseudomonadota</taxon>
        <taxon>Gammaproteobacteria</taxon>
        <taxon>Nevskiales</taxon>
        <taxon>Nevskiaceae</taxon>
        <taxon>Hydrocarboniphaga</taxon>
    </lineage>
</organism>
<dbReference type="AlphaFoldDB" id="I7Z7H5"/>
<dbReference type="RefSeq" id="WP_007187124.1">
    <property type="nucleotide sequence ID" value="NZ_AKGD01000004.1"/>
</dbReference>
<accession>I7Z7H5</accession>
<dbReference type="Proteomes" id="UP000003704">
    <property type="component" value="Unassembled WGS sequence"/>
</dbReference>
<evidence type="ECO:0000313" key="2">
    <source>
        <dbReference type="Proteomes" id="UP000003704"/>
    </source>
</evidence>
<proteinExistence type="predicted"/>
<name>I7Z7H5_9GAMM</name>
<sequence length="116" mass="12254">MPKLVKALLLILVVLVEGLGSALSMAPTIAMPEQTAVKAMPCHDPVSMPAKMPCCDDQKSDCHCDPNCFGVLTALAPPISAIDGFVLSRFEKIPAVVALPPARPDRLLRPPAVLLS</sequence>
<dbReference type="STRING" id="1172194.WQQ_41890"/>